<gene>
    <name evidence="2" type="ORF">BCR32DRAFT_275875</name>
</gene>
<feature type="chain" id="PRO_5013141462" evidence="1">
    <location>
        <begin position="20"/>
        <end position="225"/>
    </location>
</feature>
<keyword evidence="3" id="KW-1185">Reference proteome</keyword>
<feature type="signal peptide" evidence="1">
    <location>
        <begin position="1"/>
        <end position="19"/>
    </location>
</feature>
<keyword evidence="1" id="KW-0732">Signal</keyword>
<evidence type="ECO:0000256" key="1">
    <source>
        <dbReference type="SAM" id="SignalP"/>
    </source>
</evidence>
<proteinExistence type="predicted"/>
<name>A0A1Y1XKD5_9FUNG</name>
<comment type="caution">
    <text evidence="2">The sequence shown here is derived from an EMBL/GenBank/DDBJ whole genome shotgun (WGS) entry which is preliminary data.</text>
</comment>
<dbReference type="EMBL" id="MCFG01000028">
    <property type="protein sequence ID" value="ORX85916.1"/>
    <property type="molecule type" value="Genomic_DNA"/>
</dbReference>
<dbReference type="Proteomes" id="UP000193944">
    <property type="component" value="Unassembled WGS sequence"/>
</dbReference>
<reference evidence="2 3" key="2">
    <citation type="submission" date="2016-08" db="EMBL/GenBank/DDBJ databases">
        <title>Pervasive Adenine N6-methylation of Active Genes in Fungi.</title>
        <authorList>
            <consortium name="DOE Joint Genome Institute"/>
            <person name="Mondo S.J."/>
            <person name="Dannebaum R.O."/>
            <person name="Kuo R.C."/>
            <person name="Labutti K."/>
            <person name="Haridas S."/>
            <person name="Kuo A."/>
            <person name="Salamov A."/>
            <person name="Ahrendt S.R."/>
            <person name="Lipzen A."/>
            <person name="Sullivan W."/>
            <person name="Andreopoulos W.B."/>
            <person name="Clum A."/>
            <person name="Lindquist E."/>
            <person name="Daum C."/>
            <person name="Ramamoorthy G.K."/>
            <person name="Gryganskyi A."/>
            <person name="Culley D."/>
            <person name="Magnuson J.K."/>
            <person name="James T.Y."/>
            <person name="O'Malley M.A."/>
            <person name="Stajich J.E."/>
            <person name="Spatafora J.W."/>
            <person name="Visel A."/>
            <person name="Grigoriev I.V."/>
        </authorList>
    </citation>
    <scope>NUCLEOTIDE SEQUENCE [LARGE SCALE GENOMIC DNA]</scope>
    <source>
        <strain evidence="2 3">S4</strain>
    </source>
</reference>
<protein>
    <submittedName>
        <fullName evidence="2">Uncharacterized protein</fullName>
    </submittedName>
</protein>
<evidence type="ECO:0000313" key="2">
    <source>
        <dbReference type="EMBL" id="ORX85916.1"/>
    </source>
</evidence>
<evidence type="ECO:0000313" key="3">
    <source>
        <dbReference type="Proteomes" id="UP000193944"/>
    </source>
</evidence>
<organism evidence="2 3">
    <name type="scientific">Anaeromyces robustus</name>
    <dbReference type="NCBI Taxonomy" id="1754192"/>
    <lineage>
        <taxon>Eukaryota</taxon>
        <taxon>Fungi</taxon>
        <taxon>Fungi incertae sedis</taxon>
        <taxon>Chytridiomycota</taxon>
        <taxon>Chytridiomycota incertae sedis</taxon>
        <taxon>Neocallimastigomycetes</taxon>
        <taxon>Neocallimastigales</taxon>
        <taxon>Neocallimastigaceae</taxon>
        <taxon>Anaeromyces</taxon>
    </lineage>
</organism>
<accession>A0A1Y1XKD5</accession>
<reference evidence="2 3" key="1">
    <citation type="submission" date="2016-08" db="EMBL/GenBank/DDBJ databases">
        <title>A Parts List for Fungal Cellulosomes Revealed by Comparative Genomics.</title>
        <authorList>
            <consortium name="DOE Joint Genome Institute"/>
            <person name="Haitjema C.H."/>
            <person name="Gilmore S.P."/>
            <person name="Henske J.K."/>
            <person name="Solomon K.V."/>
            <person name="De Groot R."/>
            <person name="Kuo A."/>
            <person name="Mondo S.J."/>
            <person name="Salamov A.A."/>
            <person name="Labutti K."/>
            <person name="Zhao Z."/>
            <person name="Chiniquy J."/>
            <person name="Barry K."/>
            <person name="Brewer H.M."/>
            <person name="Purvine S.O."/>
            <person name="Wright A.T."/>
            <person name="Boxma B."/>
            <person name="Van Alen T."/>
            <person name="Hackstein J.H."/>
            <person name="Baker S.E."/>
            <person name="Grigoriev I.V."/>
            <person name="O'Malley M.A."/>
        </authorList>
    </citation>
    <scope>NUCLEOTIDE SEQUENCE [LARGE SCALE GENOMIC DNA]</scope>
    <source>
        <strain evidence="2 3">S4</strain>
    </source>
</reference>
<dbReference type="AlphaFoldDB" id="A0A1Y1XKD5"/>
<sequence length="225" mass="26258">MFFLLVLCILLTLNNFALSSTVEEINDRPVVEYSVMSIVKLLNKLDIEGLPCYDSVCLGNNFDEILNSLDDYKLSYNNTIVDNKLKFDIPLYDSFAYWDKLESTMKFSDDDKINKLILFSTLSSTNLFDPKMIKMIVAMNYLNDEELSYTINYFLKFTNFNVNNFFNLYGNYDKGNYGDLLINNYTYKRVMIVQNFILCNVIPQFCNDRTINFNINSSKFSVTNN</sequence>